<dbReference type="EMBL" id="AMQN01015587">
    <property type="status" value="NOT_ANNOTATED_CDS"/>
    <property type="molecule type" value="Genomic_DNA"/>
</dbReference>
<evidence type="ECO:0000256" key="2">
    <source>
        <dbReference type="ARBA" id="ARBA00022692"/>
    </source>
</evidence>
<dbReference type="EnsemblMetazoa" id="CapteT199306">
    <property type="protein sequence ID" value="CapteP199306"/>
    <property type="gene ID" value="CapteG199306"/>
</dbReference>
<reference evidence="11" key="1">
    <citation type="submission" date="2012-12" db="EMBL/GenBank/DDBJ databases">
        <authorList>
            <person name="Hellsten U."/>
            <person name="Grimwood J."/>
            <person name="Chapman J.A."/>
            <person name="Shapiro H."/>
            <person name="Aerts A."/>
            <person name="Otillar R.P."/>
            <person name="Terry A.Y."/>
            <person name="Boore J.L."/>
            <person name="Simakov O."/>
            <person name="Marletaz F."/>
            <person name="Cho S.-J."/>
            <person name="Edsinger-Gonzales E."/>
            <person name="Havlak P."/>
            <person name="Kuo D.-H."/>
            <person name="Larsson T."/>
            <person name="Lv J."/>
            <person name="Arendt D."/>
            <person name="Savage R."/>
            <person name="Osoegawa K."/>
            <person name="de Jong P."/>
            <person name="Lindberg D.R."/>
            <person name="Seaver E.C."/>
            <person name="Weisblat D.A."/>
            <person name="Putnam N.H."/>
            <person name="Grigoriev I.V."/>
            <person name="Rokhsar D.S."/>
        </authorList>
    </citation>
    <scope>NUCLEOTIDE SEQUENCE</scope>
    <source>
        <strain evidence="11">I ESC-2004</strain>
    </source>
</reference>
<dbReference type="AlphaFoldDB" id="R7T972"/>
<feature type="transmembrane region" description="Helical" evidence="6">
    <location>
        <begin position="140"/>
        <end position="163"/>
    </location>
</feature>
<feature type="transmembrane region" description="Helical" evidence="6">
    <location>
        <begin position="284"/>
        <end position="303"/>
    </location>
</feature>
<keyword evidence="7" id="KW-0732">Signal</keyword>
<organism evidence="9">
    <name type="scientific">Capitella teleta</name>
    <name type="common">Polychaete worm</name>
    <dbReference type="NCBI Taxonomy" id="283909"/>
    <lineage>
        <taxon>Eukaryota</taxon>
        <taxon>Metazoa</taxon>
        <taxon>Spiralia</taxon>
        <taxon>Lophotrochozoa</taxon>
        <taxon>Annelida</taxon>
        <taxon>Polychaeta</taxon>
        <taxon>Sedentaria</taxon>
        <taxon>Scolecida</taxon>
        <taxon>Capitellidae</taxon>
        <taxon>Capitella</taxon>
    </lineage>
</organism>
<reference evidence="10" key="3">
    <citation type="submission" date="2015-06" db="UniProtKB">
        <authorList>
            <consortium name="EnsemblMetazoa"/>
        </authorList>
    </citation>
    <scope>IDENTIFICATION</scope>
</reference>
<evidence type="ECO:0000256" key="1">
    <source>
        <dbReference type="ARBA" id="ARBA00004370"/>
    </source>
</evidence>
<dbReference type="STRING" id="283909.R7T972"/>
<dbReference type="PROSITE" id="PS50262">
    <property type="entry name" value="G_PROTEIN_RECEP_F1_2"/>
    <property type="match status" value="1"/>
</dbReference>
<dbReference type="PANTHER" id="PTHR46641">
    <property type="entry name" value="FMRFAMIDE RECEPTOR-RELATED"/>
    <property type="match status" value="1"/>
</dbReference>
<evidence type="ECO:0000256" key="4">
    <source>
        <dbReference type="ARBA" id="ARBA00023136"/>
    </source>
</evidence>
<dbReference type="InterPro" id="IPR017452">
    <property type="entry name" value="GPCR_Rhodpsn_7TM"/>
</dbReference>
<dbReference type="PROSITE" id="PS00237">
    <property type="entry name" value="G_PROTEIN_RECEP_F1_1"/>
    <property type="match status" value="1"/>
</dbReference>
<dbReference type="OrthoDB" id="6126859at2759"/>
<evidence type="ECO:0000259" key="8">
    <source>
        <dbReference type="PROSITE" id="PS50262"/>
    </source>
</evidence>
<gene>
    <name evidence="9" type="ORF">CAPTEDRAFT_199306</name>
</gene>
<evidence type="ECO:0000256" key="3">
    <source>
        <dbReference type="ARBA" id="ARBA00022989"/>
    </source>
</evidence>
<comment type="similarity">
    <text evidence="5">Belongs to the G-protein coupled receptor 1 family.</text>
</comment>
<dbReference type="PANTHER" id="PTHR46641:SF2">
    <property type="entry name" value="FMRFAMIDE RECEPTOR"/>
    <property type="match status" value="1"/>
</dbReference>
<keyword evidence="5" id="KW-0297">G-protein coupled receptor</keyword>
<feature type="chain" id="PRO_5010979129" description="G-protein coupled receptors family 1 profile domain-containing protein" evidence="7">
    <location>
        <begin position="24"/>
        <end position="409"/>
    </location>
</feature>
<dbReference type="Proteomes" id="UP000014760">
    <property type="component" value="Unassembled WGS sequence"/>
</dbReference>
<evidence type="ECO:0000256" key="7">
    <source>
        <dbReference type="SAM" id="SignalP"/>
    </source>
</evidence>
<dbReference type="GO" id="GO:0016020">
    <property type="term" value="C:membrane"/>
    <property type="evidence" value="ECO:0007669"/>
    <property type="project" value="UniProtKB-SubCell"/>
</dbReference>
<evidence type="ECO:0000313" key="11">
    <source>
        <dbReference type="Proteomes" id="UP000014760"/>
    </source>
</evidence>
<dbReference type="GO" id="GO:0004930">
    <property type="term" value="F:G protein-coupled receptor activity"/>
    <property type="evidence" value="ECO:0007669"/>
    <property type="project" value="UniProtKB-KW"/>
</dbReference>
<proteinExistence type="inferred from homology"/>
<dbReference type="Pfam" id="PF00001">
    <property type="entry name" value="7tm_1"/>
    <property type="match status" value="1"/>
</dbReference>
<comment type="subcellular location">
    <subcellularLocation>
        <location evidence="1">Membrane</location>
    </subcellularLocation>
</comment>
<feature type="transmembrane region" description="Helical" evidence="6">
    <location>
        <begin position="68"/>
        <end position="88"/>
    </location>
</feature>
<accession>R7T972</accession>
<dbReference type="InterPro" id="IPR000276">
    <property type="entry name" value="GPCR_Rhodpsn"/>
</dbReference>
<keyword evidence="3 6" id="KW-1133">Transmembrane helix</keyword>
<keyword evidence="5" id="KW-0675">Receptor</keyword>
<dbReference type="HOGENOM" id="CLU_009579_38_1_1"/>
<keyword evidence="5" id="KW-0807">Transducer</keyword>
<dbReference type="SUPFAM" id="SSF81321">
    <property type="entry name" value="Family A G protein-coupled receptor-like"/>
    <property type="match status" value="1"/>
</dbReference>
<evidence type="ECO:0000313" key="9">
    <source>
        <dbReference type="EMBL" id="ELT87950.1"/>
    </source>
</evidence>
<feature type="domain" description="G-protein coupled receptors family 1 profile" evidence="8">
    <location>
        <begin position="81"/>
        <end position="346"/>
    </location>
</feature>
<keyword evidence="11" id="KW-1185">Reference proteome</keyword>
<dbReference type="InterPro" id="IPR052954">
    <property type="entry name" value="GPCR-Ligand_Int"/>
</dbReference>
<keyword evidence="2 5" id="KW-0812">Transmembrane</keyword>
<evidence type="ECO:0000256" key="5">
    <source>
        <dbReference type="RuleBase" id="RU000688"/>
    </source>
</evidence>
<name>R7T972_CAPTE</name>
<keyword evidence="4 6" id="KW-0472">Membrane</keyword>
<dbReference type="EMBL" id="AMQN01015588">
    <property type="status" value="NOT_ANNOTATED_CDS"/>
    <property type="molecule type" value="Genomic_DNA"/>
</dbReference>
<feature type="transmembrane region" description="Helical" evidence="6">
    <location>
        <begin position="184"/>
        <end position="204"/>
    </location>
</feature>
<feature type="signal peptide" evidence="7">
    <location>
        <begin position="1"/>
        <end position="23"/>
    </location>
</feature>
<feature type="transmembrane region" description="Helical" evidence="6">
    <location>
        <begin position="241"/>
        <end position="263"/>
    </location>
</feature>
<feature type="transmembrane region" description="Helical" evidence="6">
    <location>
        <begin position="323"/>
        <end position="349"/>
    </location>
</feature>
<evidence type="ECO:0000313" key="10">
    <source>
        <dbReference type="EnsemblMetazoa" id="CapteP199306"/>
    </source>
</evidence>
<reference evidence="9 11" key="2">
    <citation type="journal article" date="2013" name="Nature">
        <title>Insights into bilaterian evolution from three spiralian genomes.</title>
        <authorList>
            <person name="Simakov O."/>
            <person name="Marletaz F."/>
            <person name="Cho S.J."/>
            <person name="Edsinger-Gonzales E."/>
            <person name="Havlak P."/>
            <person name="Hellsten U."/>
            <person name="Kuo D.H."/>
            <person name="Larsson T."/>
            <person name="Lv J."/>
            <person name="Arendt D."/>
            <person name="Savage R."/>
            <person name="Osoegawa K."/>
            <person name="de Jong P."/>
            <person name="Grimwood J."/>
            <person name="Chapman J.A."/>
            <person name="Shapiro H."/>
            <person name="Aerts A."/>
            <person name="Otillar R.P."/>
            <person name="Terry A.Y."/>
            <person name="Boore J.L."/>
            <person name="Grigoriev I.V."/>
            <person name="Lindberg D.R."/>
            <person name="Seaver E.C."/>
            <person name="Weisblat D.A."/>
            <person name="Putnam N.H."/>
            <person name="Rokhsar D.S."/>
        </authorList>
    </citation>
    <scope>NUCLEOTIDE SEQUENCE</scope>
    <source>
        <strain evidence="9 11">I ESC-2004</strain>
    </source>
</reference>
<evidence type="ECO:0000256" key="6">
    <source>
        <dbReference type="SAM" id="Phobius"/>
    </source>
</evidence>
<protein>
    <recommendedName>
        <fullName evidence="8">G-protein coupled receptors family 1 profile domain-containing protein</fullName>
    </recommendedName>
</protein>
<dbReference type="PRINTS" id="PR00237">
    <property type="entry name" value="GPCRRHODOPSN"/>
</dbReference>
<sequence length="409" mass="45800">MRMNLAAFYTVLFLSAHFHPLQMLETTSSYIAETTQSATSEPVQPSVDVRAARERMAAQLATLVNIDFVVTLILGSLAIFGNIIILIVTAHYKCIGIAEVYMVGLAVCDLSIGISTSWRALADRVYTWSAGVYGFCALTYWPVGGVEIAASTTASLIAMALSIDRCFALRFPIKHSELSSVRKAKIITVVSGLISIIIGLNYPLRLTIIEEGISFLNIMPTKYTSLGEDAVFSKLCRYIEFFFRFAIPLSTMTFANTWTMAIIHKSDQFRKKIDKEARSTMNTPKCLTMTIGLVIIFIITQMLKAAFLLDQMIFHSAHRGIKAFEIFIIVGNLMTKFNSIVNIMVYLLLNTEFRRTLLKTEQTVYMLAGCLSPYDITISQMFSKRQFVVYFYSEEGCGFNGVNDCSIDY</sequence>
<dbReference type="EMBL" id="KB312046">
    <property type="protein sequence ID" value="ELT87950.1"/>
    <property type="molecule type" value="Genomic_DNA"/>
</dbReference>
<dbReference type="Gene3D" id="1.20.1070.10">
    <property type="entry name" value="Rhodopsin 7-helix transmembrane proteins"/>
    <property type="match status" value="1"/>
</dbReference>
<feature type="transmembrane region" description="Helical" evidence="6">
    <location>
        <begin position="100"/>
        <end position="120"/>
    </location>
</feature>